<dbReference type="InterPro" id="IPR001789">
    <property type="entry name" value="Sig_transdc_resp-reg_receiver"/>
</dbReference>
<evidence type="ECO:0000256" key="6">
    <source>
        <dbReference type="ARBA" id="ARBA00022679"/>
    </source>
</evidence>
<evidence type="ECO:0000256" key="13">
    <source>
        <dbReference type="ARBA" id="ARBA00023136"/>
    </source>
</evidence>
<name>A0A368NM75_9GAMM</name>
<dbReference type="InterPro" id="IPR011006">
    <property type="entry name" value="CheY-like_superfamily"/>
</dbReference>
<dbReference type="PANTHER" id="PTHR45339">
    <property type="entry name" value="HYBRID SIGNAL TRANSDUCTION HISTIDINE KINASE J"/>
    <property type="match status" value="1"/>
</dbReference>
<dbReference type="Pfam" id="PF02518">
    <property type="entry name" value="HATPase_c"/>
    <property type="match status" value="1"/>
</dbReference>
<dbReference type="Pfam" id="PF00672">
    <property type="entry name" value="HAMP"/>
    <property type="match status" value="1"/>
</dbReference>
<dbReference type="Gene3D" id="3.30.565.10">
    <property type="entry name" value="Histidine kinase-like ATPase, C-terminal domain"/>
    <property type="match status" value="1"/>
</dbReference>
<dbReference type="Gene3D" id="1.20.120.160">
    <property type="entry name" value="HPT domain"/>
    <property type="match status" value="1"/>
</dbReference>
<dbReference type="SUPFAM" id="SSF47384">
    <property type="entry name" value="Homodimeric domain of signal transducing histidine kinase"/>
    <property type="match status" value="1"/>
</dbReference>
<feature type="domain" description="Histidine kinase" evidence="21">
    <location>
        <begin position="303"/>
        <end position="524"/>
    </location>
</feature>
<dbReference type="Proteomes" id="UP000252558">
    <property type="component" value="Unassembled WGS sequence"/>
</dbReference>
<dbReference type="SUPFAM" id="SSF55874">
    <property type="entry name" value="ATPase domain of HSP90 chaperone/DNA topoisomerase II/histidine kinase"/>
    <property type="match status" value="1"/>
</dbReference>
<dbReference type="InterPro" id="IPR036097">
    <property type="entry name" value="HisK_dim/P_sf"/>
</dbReference>
<evidence type="ECO:0000256" key="17">
    <source>
        <dbReference type="PROSITE-ProRule" id="PRU00169"/>
    </source>
</evidence>
<feature type="modified residue" description="4-aspartylphosphate" evidence="17">
    <location>
        <position position="737"/>
    </location>
</feature>
<evidence type="ECO:0000313" key="25">
    <source>
        <dbReference type="EMBL" id="RCU51657.1"/>
    </source>
</evidence>
<dbReference type="SUPFAM" id="SSF47226">
    <property type="entry name" value="Histidine-containing phosphotransfer domain, HPT domain"/>
    <property type="match status" value="1"/>
</dbReference>
<dbReference type="SMART" id="SM00388">
    <property type="entry name" value="HisKA"/>
    <property type="match status" value="1"/>
</dbReference>
<dbReference type="PROSITE" id="PS50894">
    <property type="entry name" value="HPT"/>
    <property type="match status" value="1"/>
</dbReference>
<dbReference type="FunFam" id="3.30.565.10:FF:000010">
    <property type="entry name" value="Sensor histidine kinase RcsC"/>
    <property type="match status" value="1"/>
</dbReference>
<dbReference type="GO" id="GO:0005886">
    <property type="term" value="C:plasma membrane"/>
    <property type="evidence" value="ECO:0007669"/>
    <property type="project" value="UniProtKB-SubCell"/>
</dbReference>
<dbReference type="GO" id="GO:0005524">
    <property type="term" value="F:ATP binding"/>
    <property type="evidence" value="ECO:0007669"/>
    <property type="project" value="UniProtKB-KW"/>
</dbReference>
<dbReference type="InterPro" id="IPR003660">
    <property type="entry name" value="HAMP_dom"/>
</dbReference>
<keyword evidence="26" id="KW-1185">Reference proteome</keyword>
<evidence type="ECO:0000256" key="15">
    <source>
        <dbReference type="ARBA" id="ARBA00068150"/>
    </source>
</evidence>
<dbReference type="Pfam" id="PF17149">
    <property type="entry name" value="CHASE5"/>
    <property type="match status" value="1"/>
</dbReference>
<evidence type="ECO:0000256" key="5">
    <source>
        <dbReference type="ARBA" id="ARBA00022553"/>
    </source>
</evidence>
<proteinExistence type="predicted"/>
<feature type="domain" description="HPt" evidence="24">
    <location>
        <begin position="851"/>
        <end position="949"/>
    </location>
</feature>
<dbReference type="CDD" id="cd16922">
    <property type="entry name" value="HATPase_EvgS-ArcB-TorS-like"/>
    <property type="match status" value="1"/>
</dbReference>
<organism evidence="25 26">
    <name type="scientific">Corallincola holothuriorum</name>
    <dbReference type="NCBI Taxonomy" id="2282215"/>
    <lineage>
        <taxon>Bacteria</taxon>
        <taxon>Pseudomonadati</taxon>
        <taxon>Pseudomonadota</taxon>
        <taxon>Gammaproteobacteria</taxon>
        <taxon>Alteromonadales</taxon>
        <taxon>Psychromonadaceae</taxon>
        <taxon>Corallincola</taxon>
    </lineage>
</organism>
<dbReference type="Gene3D" id="3.40.50.2300">
    <property type="match status" value="2"/>
</dbReference>
<evidence type="ECO:0000256" key="7">
    <source>
        <dbReference type="ARBA" id="ARBA00022692"/>
    </source>
</evidence>
<evidence type="ECO:0000256" key="12">
    <source>
        <dbReference type="ARBA" id="ARBA00023012"/>
    </source>
</evidence>
<dbReference type="CDD" id="cd06225">
    <property type="entry name" value="HAMP"/>
    <property type="match status" value="1"/>
</dbReference>
<keyword evidence="12" id="KW-0902">Two-component regulatory system</keyword>
<evidence type="ECO:0000259" key="23">
    <source>
        <dbReference type="PROSITE" id="PS50885"/>
    </source>
</evidence>
<evidence type="ECO:0000256" key="1">
    <source>
        <dbReference type="ARBA" id="ARBA00000085"/>
    </source>
</evidence>
<feature type="compositionally biased region" description="Low complexity" evidence="19">
    <location>
        <begin position="811"/>
        <end position="829"/>
    </location>
</feature>
<keyword evidence="13 20" id="KW-0472">Membrane</keyword>
<dbReference type="PANTHER" id="PTHR45339:SF1">
    <property type="entry name" value="HYBRID SIGNAL TRANSDUCTION HISTIDINE KINASE J"/>
    <property type="match status" value="1"/>
</dbReference>
<dbReference type="InterPro" id="IPR005467">
    <property type="entry name" value="His_kinase_dom"/>
</dbReference>
<feature type="transmembrane region" description="Helical" evidence="20">
    <location>
        <begin position="20"/>
        <end position="37"/>
    </location>
</feature>
<feature type="coiled-coil region" evidence="18">
    <location>
        <begin position="227"/>
        <end position="296"/>
    </location>
</feature>
<evidence type="ECO:0000256" key="14">
    <source>
        <dbReference type="ARBA" id="ARBA00064003"/>
    </source>
</evidence>
<dbReference type="InterPro" id="IPR003661">
    <property type="entry name" value="HisK_dim/P_dom"/>
</dbReference>
<evidence type="ECO:0000256" key="18">
    <source>
        <dbReference type="SAM" id="Coils"/>
    </source>
</evidence>
<evidence type="ECO:0000256" key="9">
    <source>
        <dbReference type="ARBA" id="ARBA00022777"/>
    </source>
</evidence>
<dbReference type="InterPro" id="IPR004358">
    <property type="entry name" value="Sig_transdc_His_kin-like_C"/>
</dbReference>
<dbReference type="PRINTS" id="PR00344">
    <property type="entry name" value="BCTRLSENSOR"/>
</dbReference>
<dbReference type="InterPro" id="IPR003594">
    <property type="entry name" value="HATPase_dom"/>
</dbReference>
<evidence type="ECO:0000256" key="16">
    <source>
        <dbReference type="PROSITE-ProRule" id="PRU00110"/>
    </source>
</evidence>
<dbReference type="Pfam" id="PF00512">
    <property type="entry name" value="HisKA"/>
    <property type="match status" value="1"/>
</dbReference>
<evidence type="ECO:0000259" key="22">
    <source>
        <dbReference type="PROSITE" id="PS50110"/>
    </source>
</evidence>
<reference evidence="25 26" key="1">
    <citation type="submission" date="2018-07" db="EMBL/GenBank/DDBJ databases">
        <title>Corallincola holothuriorum sp. nov., a new facultative anaerobe isolated from sea cucumber Apostichopus japonicus.</title>
        <authorList>
            <person name="Xia H."/>
        </authorList>
    </citation>
    <scope>NUCLEOTIDE SEQUENCE [LARGE SCALE GENOMIC DNA]</scope>
    <source>
        <strain evidence="25 26">C4</strain>
    </source>
</reference>
<dbReference type="Gene3D" id="6.10.340.10">
    <property type="match status" value="1"/>
</dbReference>
<keyword evidence="4" id="KW-1003">Cell membrane</keyword>
<feature type="domain" description="HAMP" evidence="23">
    <location>
        <begin position="178"/>
        <end position="235"/>
    </location>
</feature>
<feature type="modified residue" description="Phosphohistidine" evidence="16">
    <location>
        <position position="890"/>
    </location>
</feature>
<feature type="modified residue" description="4-aspartylphosphate" evidence="17">
    <location>
        <position position="593"/>
    </location>
</feature>
<feature type="domain" description="Response regulatory" evidence="22">
    <location>
        <begin position="688"/>
        <end position="804"/>
    </location>
</feature>
<protein>
    <recommendedName>
        <fullName evidence="15">Sensory/regulatory protein RpfC</fullName>
        <ecNumber evidence="3">2.7.13.3</ecNumber>
    </recommendedName>
</protein>
<keyword evidence="10" id="KW-0067">ATP-binding</keyword>
<keyword evidence="6" id="KW-0808">Transferase</keyword>
<dbReference type="CDD" id="cd17546">
    <property type="entry name" value="REC_hyHK_CKI1_RcsC-like"/>
    <property type="match status" value="2"/>
</dbReference>
<keyword evidence="7 20" id="KW-0812">Transmembrane</keyword>
<dbReference type="SMART" id="SM00387">
    <property type="entry name" value="HATPase_c"/>
    <property type="match status" value="1"/>
</dbReference>
<comment type="catalytic activity">
    <reaction evidence="1">
        <text>ATP + protein L-histidine = ADP + protein N-phospho-L-histidine.</text>
        <dbReference type="EC" id="2.7.13.3"/>
    </reaction>
</comment>
<dbReference type="InterPro" id="IPR033414">
    <property type="entry name" value="Sensor_dom"/>
</dbReference>
<evidence type="ECO:0000259" key="24">
    <source>
        <dbReference type="PROSITE" id="PS50894"/>
    </source>
</evidence>
<sequence>MVDRSHPKQSMATQVIKMIFGAYLAVAAITISIQLTVSHASTTDRLEELVSGILESFGPGIAKSLWTYDEALMNAQLVGLYNLPYVEGVEVIDFDGHRIAEVGETSYSTSQQLATLTPRTLPLYFNQQRQDTPLGHLVIYADDEWVSELILERASYVITNSIISLLLILTVALLVIKTRLHKPLKAFTEHVARLSQRQDHQDLPNQLQQLQGNLELSQLAQAFNRLIHRIDIQVSQLEEARDTARAEVTARQSAEDALRDLNEDLEARVTQRTVELEQTNQLLHSAKDEAEQASLAKGEFLANMSHEIRTPMNAIIGLTDLALRTELDEKQFDYLKKVKVSASTLLGILNDILDFSKIEAGKLDMETIPFEVIDILDNLSNMVSLIAEQKGLELIFRCHPNVPQALVGDPLRLGQILINLCNNAVKFTSEGEIEVVIQCDNCDQEVAQLHFSVRDTGIGLTQQQQSKLFDTFSQADNSTTRKFGGTGLGLAISRRLVEMMGGEIWVESEFGQGSCFHFTATFPLPMQGQHQLEPPKVLNALNVLVVDDNDAARITLTEMLASLKMRAYALDSAEAALSHLQLSDQQYDLILMDYKMPGMDGIQACAEIQQMATHKLTPTVVLVTAYGREGLQEKAIQAGAAATLVKPLNTSSLFDTLMELKGAKKVAPNAIANSNGNQIEQPDLRGYNLLLAEDNPINQQVARELLACCGADVAVANNGTEAVCMVQNHHFDAVLMDIQMPEMDGYEATRAIRSDSQHRKLPILAMTANAMKGDREKCLAAGMDDHIAKPICQRQLFTTLSRWLPAKSNITSTSDDQSTTQAPPSSTTANEPAFDEALLNSQDGLATLLGNKTVYLQALQMFLDHYSSLAEQVNELLRCGDNDGARKQMHAIKGVAGNLGLTALYELCRDFEQDLKQIGEEQKIALQRERLEQLMPDQLSAISQYLASESVQTDD</sequence>
<comment type="subunit">
    <text evidence="14">At low DSF concentrations, interacts with RpfF.</text>
</comment>
<dbReference type="InterPro" id="IPR036641">
    <property type="entry name" value="HPT_dom_sf"/>
</dbReference>
<dbReference type="AlphaFoldDB" id="A0A368NM75"/>
<dbReference type="RefSeq" id="WP_114337086.1">
    <property type="nucleotide sequence ID" value="NZ_QPID01000002.1"/>
</dbReference>
<dbReference type="PROSITE" id="PS50110">
    <property type="entry name" value="RESPONSE_REGULATORY"/>
    <property type="match status" value="2"/>
</dbReference>
<dbReference type="CDD" id="cd00082">
    <property type="entry name" value="HisKA"/>
    <property type="match status" value="1"/>
</dbReference>
<feature type="transmembrane region" description="Helical" evidence="20">
    <location>
        <begin position="154"/>
        <end position="176"/>
    </location>
</feature>
<dbReference type="SMART" id="SM00304">
    <property type="entry name" value="HAMP"/>
    <property type="match status" value="1"/>
</dbReference>
<dbReference type="SUPFAM" id="SSF52172">
    <property type="entry name" value="CheY-like"/>
    <property type="match status" value="2"/>
</dbReference>
<gene>
    <name evidence="25" type="ORF">DU002_04075</name>
</gene>
<evidence type="ECO:0000256" key="20">
    <source>
        <dbReference type="SAM" id="Phobius"/>
    </source>
</evidence>
<feature type="region of interest" description="Disordered" evidence="19">
    <location>
        <begin position="808"/>
        <end position="831"/>
    </location>
</feature>
<dbReference type="GO" id="GO:0000155">
    <property type="term" value="F:phosphorelay sensor kinase activity"/>
    <property type="evidence" value="ECO:0007669"/>
    <property type="project" value="InterPro"/>
</dbReference>
<dbReference type="InterPro" id="IPR036890">
    <property type="entry name" value="HATPase_C_sf"/>
</dbReference>
<dbReference type="InterPro" id="IPR008207">
    <property type="entry name" value="Sig_transdc_His_kin_Hpt_dom"/>
</dbReference>
<keyword evidence="18" id="KW-0175">Coiled coil</keyword>
<keyword evidence="8" id="KW-0547">Nucleotide-binding</keyword>
<dbReference type="Gene3D" id="1.10.287.130">
    <property type="match status" value="1"/>
</dbReference>
<feature type="domain" description="Response regulatory" evidence="22">
    <location>
        <begin position="542"/>
        <end position="661"/>
    </location>
</feature>
<evidence type="ECO:0000256" key="8">
    <source>
        <dbReference type="ARBA" id="ARBA00022741"/>
    </source>
</evidence>
<evidence type="ECO:0000256" key="4">
    <source>
        <dbReference type="ARBA" id="ARBA00022475"/>
    </source>
</evidence>
<dbReference type="SMART" id="SM00448">
    <property type="entry name" value="REC"/>
    <property type="match status" value="2"/>
</dbReference>
<dbReference type="OrthoDB" id="9810730at2"/>
<accession>A0A368NM75</accession>
<dbReference type="FunFam" id="1.10.287.130:FF:000002">
    <property type="entry name" value="Two-component osmosensing histidine kinase"/>
    <property type="match status" value="1"/>
</dbReference>
<comment type="caution">
    <text evidence="25">The sequence shown here is derived from an EMBL/GenBank/DDBJ whole genome shotgun (WGS) entry which is preliminary data.</text>
</comment>
<dbReference type="Pfam" id="PF01627">
    <property type="entry name" value="Hpt"/>
    <property type="match status" value="1"/>
</dbReference>
<dbReference type="Pfam" id="PF00072">
    <property type="entry name" value="Response_reg"/>
    <property type="match status" value="2"/>
</dbReference>
<dbReference type="PROSITE" id="PS50885">
    <property type="entry name" value="HAMP"/>
    <property type="match status" value="1"/>
</dbReference>
<evidence type="ECO:0000256" key="10">
    <source>
        <dbReference type="ARBA" id="ARBA00022840"/>
    </source>
</evidence>
<dbReference type="EMBL" id="QPID01000002">
    <property type="protein sequence ID" value="RCU51657.1"/>
    <property type="molecule type" value="Genomic_DNA"/>
</dbReference>
<evidence type="ECO:0000313" key="26">
    <source>
        <dbReference type="Proteomes" id="UP000252558"/>
    </source>
</evidence>
<evidence type="ECO:0000259" key="21">
    <source>
        <dbReference type="PROSITE" id="PS50109"/>
    </source>
</evidence>
<keyword evidence="9" id="KW-0418">Kinase</keyword>
<evidence type="ECO:0000256" key="2">
    <source>
        <dbReference type="ARBA" id="ARBA00004651"/>
    </source>
</evidence>
<keyword evidence="11 20" id="KW-1133">Transmembrane helix</keyword>
<keyword evidence="5 17" id="KW-0597">Phosphoprotein</keyword>
<dbReference type="EC" id="2.7.13.3" evidence="3"/>
<evidence type="ECO:0000256" key="19">
    <source>
        <dbReference type="SAM" id="MobiDB-lite"/>
    </source>
</evidence>
<dbReference type="PROSITE" id="PS50109">
    <property type="entry name" value="HIS_KIN"/>
    <property type="match status" value="1"/>
</dbReference>
<evidence type="ECO:0000256" key="11">
    <source>
        <dbReference type="ARBA" id="ARBA00022989"/>
    </source>
</evidence>
<comment type="subcellular location">
    <subcellularLocation>
        <location evidence="2">Cell membrane</location>
        <topology evidence="2">Multi-pass membrane protein</topology>
    </subcellularLocation>
</comment>
<evidence type="ECO:0000256" key="3">
    <source>
        <dbReference type="ARBA" id="ARBA00012438"/>
    </source>
</evidence>